<dbReference type="EMBL" id="JAIMBW010000001">
    <property type="protein sequence ID" value="MBY4891759.1"/>
    <property type="molecule type" value="Genomic_DNA"/>
</dbReference>
<evidence type="ECO:0000256" key="3">
    <source>
        <dbReference type="ARBA" id="ARBA00022576"/>
    </source>
</evidence>
<organism evidence="9">
    <name type="scientific">Gymnodinialimonas phycosphaerae</name>
    <dbReference type="NCBI Taxonomy" id="2841589"/>
    <lineage>
        <taxon>Bacteria</taxon>
        <taxon>Pseudomonadati</taxon>
        <taxon>Pseudomonadota</taxon>
        <taxon>Alphaproteobacteria</taxon>
        <taxon>Rhodobacterales</taxon>
        <taxon>Paracoccaceae</taxon>
        <taxon>Gymnodinialimonas</taxon>
    </lineage>
</organism>
<keyword evidence="4 7" id="KW-0808">Transferase</keyword>
<dbReference type="Gene3D" id="3.40.640.10">
    <property type="entry name" value="Type I PLP-dependent aspartate aminotransferase-like (Major domain)"/>
    <property type="match status" value="1"/>
</dbReference>
<dbReference type="SUPFAM" id="SSF53383">
    <property type="entry name" value="PLP-dependent transferases"/>
    <property type="match status" value="1"/>
</dbReference>
<dbReference type="InterPro" id="IPR004838">
    <property type="entry name" value="NHTrfase_class1_PyrdxlP-BS"/>
</dbReference>
<dbReference type="CDD" id="cd00609">
    <property type="entry name" value="AAT_like"/>
    <property type="match status" value="1"/>
</dbReference>
<dbReference type="EC" id="2.6.1.-" evidence="7"/>
<evidence type="ECO:0000256" key="6">
    <source>
        <dbReference type="ARBA" id="ARBA00049185"/>
    </source>
</evidence>
<dbReference type="Pfam" id="PF00155">
    <property type="entry name" value="Aminotran_1_2"/>
    <property type="match status" value="1"/>
</dbReference>
<sequence>MPTYSNRLMGLTGGGDDGWGLFYRARALKDAGEPVLELTIGEHDTRTAPDILDAMDASARGGHTGYAAVPGTRSLRDAVAKRLSSFSELTYGPENILITPGGQSGLFAAHSLACDPGDTALLIDPYYATYPGTIRGVGAVPKPVATHPEDGFQPREADLMAASLGAKSLLINTPNNPTGAVYSDATLEGIARVAGARDLWVISDEVYDSQIWEGTHRPFASLPDMFERTLTVGSLSKSHAMTGSRLGWVAGPAGAVAQMINLATHTTYGVPGFIQDAGCYALSLGVEAEAAVAAPFLRRRNMVLERLAQQQASNSLQIRAIPPSGAMYVMLDIRATGLSGNDFGEALLEEERVAVMPGESFGVAAAGHIRVALTLPDEVFATALDRLFAFAARQMDGRCAATA</sequence>
<comment type="catalytic activity">
    <reaction evidence="6">
        <text>L-aspartate + 2-oxoglutarate = oxaloacetate + L-glutamate</text>
        <dbReference type="Rhea" id="RHEA:21824"/>
        <dbReference type="ChEBI" id="CHEBI:16452"/>
        <dbReference type="ChEBI" id="CHEBI:16810"/>
        <dbReference type="ChEBI" id="CHEBI:29985"/>
        <dbReference type="ChEBI" id="CHEBI:29991"/>
        <dbReference type="EC" id="2.6.1.1"/>
    </reaction>
</comment>
<accession>A0A975YGJ0</accession>
<dbReference type="PANTHER" id="PTHR46383:SF1">
    <property type="entry name" value="ASPARTATE AMINOTRANSFERASE"/>
    <property type="match status" value="1"/>
</dbReference>
<evidence type="ECO:0000256" key="1">
    <source>
        <dbReference type="ARBA" id="ARBA00001933"/>
    </source>
</evidence>
<dbReference type="EMBL" id="CP078073">
    <property type="protein sequence ID" value="QXL88537.1"/>
    <property type="molecule type" value="Genomic_DNA"/>
</dbReference>
<evidence type="ECO:0000256" key="4">
    <source>
        <dbReference type="ARBA" id="ARBA00022679"/>
    </source>
</evidence>
<dbReference type="GO" id="GO:0006520">
    <property type="term" value="P:amino acid metabolic process"/>
    <property type="evidence" value="ECO:0007669"/>
    <property type="project" value="InterPro"/>
</dbReference>
<keyword evidence="5" id="KW-0663">Pyridoxal phosphate</keyword>
<evidence type="ECO:0000256" key="7">
    <source>
        <dbReference type="RuleBase" id="RU000481"/>
    </source>
</evidence>
<evidence type="ECO:0000259" key="8">
    <source>
        <dbReference type="Pfam" id="PF00155"/>
    </source>
</evidence>
<evidence type="ECO:0000313" key="9">
    <source>
        <dbReference type="EMBL" id="QXL88537.1"/>
    </source>
</evidence>
<dbReference type="RefSeq" id="WP_257891604.1">
    <property type="nucleotide sequence ID" value="NZ_JAIMBW010000001.1"/>
</dbReference>
<dbReference type="Proteomes" id="UP000693972">
    <property type="component" value="Unassembled WGS sequence"/>
</dbReference>
<dbReference type="PROSITE" id="PS00105">
    <property type="entry name" value="AA_TRANSFER_CLASS_1"/>
    <property type="match status" value="1"/>
</dbReference>
<proteinExistence type="inferred from homology"/>
<keyword evidence="3 7" id="KW-0032">Aminotransferase</keyword>
<keyword evidence="10" id="KW-1185">Reference proteome</keyword>
<dbReference type="PANTHER" id="PTHR46383">
    <property type="entry name" value="ASPARTATE AMINOTRANSFERASE"/>
    <property type="match status" value="1"/>
</dbReference>
<feature type="domain" description="Aminotransferase class I/classII large" evidence="8">
    <location>
        <begin position="34"/>
        <end position="387"/>
    </location>
</feature>
<reference evidence="9 10" key="1">
    <citation type="submission" date="2021-07" db="EMBL/GenBank/DDBJ databases">
        <title>Karlodiniumbacter phycospheric gen. nov., sp. nov., a phycosphere bacterium isolated from karlodinium veneficum.</title>
        <authorList>
            <person name="Peng Y."/>
            <person name="Jiang L."/>
            <person name="Lee J."/>
        </authorList>
    </citation>
    <scope>NUCLEOTIDE SEQUENCE</scope>
    <source>
        <strain evidence="9 10">N5</strain>
    </source>
</reference>
<gene>
    <name evidence="9" type="ORF">KUL25_03145</name>
</gene>
<dbReference type="InterPro" id="IPR015421">
    <property type="entry name" value="PyrdxlP-dep_Trfase_major"/>
</dbReference>
<evidence type="ECO:0000256" key="2">
    <source>
        <dbReference type="ARBA" id="ARBA00007441"/>
    </source>
</evidence>
<evidence type="ECO:0000313" key="10">
    <source>
        <dbReference type="Proteomes" id="UP000693972"/>
    </source>
</evidence>
<comment type="cofactor">
    <cofactor evidence="1 7">
        <name>pyridoxal 5'-phosphate</name>
        <dbReference type="ChEBI" id="CHEBI:597326"/>
    </cofactor>
</comment>
<dbReference type="InterPro" id="IPR015424">
    <property type="entry name" value="PyrdxlP-dep_Trfase"/>
</dbReference>
<dbReference type="InterPro" id="IPR004839">
    <property type="entry name" value="Aminotransferase_I/II_large"/>
</dbReference>
<evidence type="ECO:0000256" key="5">
    <source>
        <dbReference type="ARBA" id="ARBA00022898"/>
    </source>
</evidence>
<comment type="similarity">
    <text evidence="2 7">Belongs to the class-I pyridoxal-phosphate-dependent aminotransferase family.</text>
</comment>
<dbReference type="GO" id="GO:0004069">
    <property type="term" value="F:L-aspartate:2-oxoglutarate aminotransferase activity"/>
    <property type="evidence" value="ECO:0007669"/>
    <property type="project" value="UniProtKB-EC"/>
</dbReference>
<dbReference type="GO" id="GO:0030170">
    <property type="term" value="F:pyridoxal phosphate binding"/>
    <property type="evidence" value="ECO:0007669"/>
    <property type="project" value="InterPro"/>
</dbReference>
<dbReference type="InterPro" id="IPR050596">
    <property type="entry name" value="AspAT/PAT-like"/>
</dbReference>
<dbReference type="AlphaFoldDB" id="A0A975YGJ0"/>
<protein>
    <recommendedName>
        <fullName evidence="7">Aminotransferase</fullName>
        <ecNumber evidence="7">2.6.1.-</ecNumber>
    </recommendedName>
</protein>
<name>A0A975YGJ0_9RHOB</name>